<dbReference type="InterPro" id="IPR032687">
    <property type="entry name" value="AraC-type_N"/>
</dbReference>
<dbReference type="GO" id="GO:0003700">
    <property type="term" value="F:DNA-binding transcription factor activity"/>
    <property type="evidence" value="ECO:0007669"/>
    <property type="project" value="InterPro"/>
</dbReference>
<dbReference type="OrthoDB" id="9783876at2"/>
<dbReference type="GO" id="GO:0005829">
    <property type="term" value="C:cytosol"/>
    <property type="evidence" value="ECO:0007669"/>
    <property type="project" value="TreeGrafter"/>
</dbReference>
<dbReference type="KEGG" id="bsan:CHH28_01140"/>
<evidence type="ECO:0000259" key="4">
    <source>
        <dbReference type="PROSITE" id="PS01124"/>
    </source>
</evidence>
<evidence type="ECO:0000256" key="1">
    <source>
        <dbReference type="ARBA" id="ARBA00023015"/>
    </source>
</evidence>
<dbReference type="PROSITE" id="PS01124">
    <property type="entry name" value="HTH_ARAC_FAMILY_2"/>
    <property type="match status" value="1"/>
</dbReference>
<dbReference type="RefSeq" id="WP_094058588.1">
    <property type="nucleotide sequence ID" value="NZ_CP022530.1"/>
</dbReference>
<accession>A0A222FF34</accession>
<organism evidence="5 6">
    <name type="scientific">Bacterioplanes sanyensis</name>
    <dbReference type="NCBI Taxonomy" id="1249553"/>
    <lineage>
        <taxon>Bacteria</taxon>
        <taxon>Pseudomonadati</taxon>
        <taxon>Pseudomonadota</taxon>
        <taxon>Gammaproteobacteria</taxon>
        <taxon>Oceanospirillales</taxon>
        <taxon>Oceanospirillaceae</taxon>
        <taxon>Bacterioplanes</taxon>
    </lineage>
</organism>
<feature type="domain" description="HTH araC/xylS-type" evidence="4">
    <location>
        <begin position="218"/>
        <end position="316"/>
    </location>
</feature>
<dbReference type="Proteomes" id="UP000202440">
    <property type="component" value="Chromosome"/>
</dbReference>
<keyword evidence="6" id="KW-1185">Reference proteome</keyword>
<dbReference type="PANTHER" id="PTHR47894">
    <property type="entry name" value="HTH-TYPE TRANSCRIPTIONAL REGULATOR GADX"/>
    <property type="match status" value="1"/>
</dbReference>
<dbReference type="AlphaFoldDB" id="A0A222FF34"/>
<evidence type="ECO:0000256" key="3">
    <source>
        <dbReference type="ARBA" id="ARBA00023163"/>
    </source>
</evidence>
<keyword evidence="3" id="KW-0804">Transcription</keyword>
<evidence type="ECO:0000313" key="5">
    <source>
        <dbReference type="EMBL" id="ASP37370.1"/>
    </source>
</evidence>
<evidence type="ECO:0000256" key="2">
    <source>
        <dbReference type="ARBA" id="ARBA00023125"/>
    </source>
</evidence>
<dbReference type="InterPro" id="IPR009057">
    <property type="entry name" value="Homeodomain-like_sf"/>
</dbReference>
<dbReference type="SMART" id="SM00342">
    <property type="entry name" value="HTH_ARAC"/>
    <property type="match status" value="1"/>
</dbReference>
<reference evidence="5 6" key="1">
    <citation type="submission" date="2017-07" db="EMBL/GenBank/DDBJ databases">
        <title>Annotated genome sequence of Bacterioplanes sanyensis isolated from Red Sea.</title>
        <authorList>
            <person name="Rehman Z.U."/>
        </authorList>
    </citation>
    <scope>NUCLEOTIDE SEQUENCE [LARGE SCALE GENOMIC DNA]</scope>
    <source>
        <strain evidence="5 6">NV9</strain>
    </source>
</reference>
<dbReference type="EMBL" id="CP022530">
    <property type="protein sequence ID" value="ASP37370.1"/>
    <property type="molecule type" value="Genomic_DNA"/>
</dbReference>
<dbReference type="GO" id="GO:0000976">
    <property type="term" value="F:transcription cis-regulatory region binding"/>
    <property type="evidence" value="ECO:0007669"/>
    <property type="project" value="TreeGrafter"/>
</dbReference>
<sequence>MTHKQSLFDVLIPQPALDCLLQLVQWRNGDADAVLLAGELQPHARLQTLSQQQCQQVLHTACDEMNEPALGLYWGNQWLLSCHHWRQQFVYSCNTVGAVLEQLCARFNAHMPRFQLQLDHHADLTRVAIETKEQDDACDDMLLELCISLTYACLTYFSDDRCRPIEIQLQSREPHHQALYPAFFHCPVNFHCAHNQILFRQQDLQHSVADKHPGQKYSDKVRWLFSHVRGHYPTCEQAAEPMALSGRTLRRRLHDEGTSYQQLLEQWRQQRAQHLLLHTHLSVQQVGYVLGYSDPANFGRAFRHWFNRSPRRYRQTEGTLIA</sequence>
<dbReference type="SUPFAM" id="SSF46689">
    <property type="entry name" value="Homeodomain-like"/>
    <property type="match status" value="1"/>
</dbReference>
<dbReference type="PANTHER" id="PTHR47894:SF1">
    <property type="entry name" value="HTH-TYPE TRANSCRIPTIONAL REGULATOR VQSM"/>
    <property type="match status" value="1"/>
</dbReference>
<protein>
    <recommendedName>
        <fullName evidence="4">HTH araC/xylS-type domain-containing protein</fullName>
    </recommendedName>
</protein>
<dbReference type="Pfam" id="PF12833">
    <property type="entry name" value="HTH_18"/>
    <property type="match status" value="1"/>
</dbReference>
<proteinExistence type="predicted"/>
<gene>
    <name evidence="5" type="ORF">CHH28_01140</name>
</gene>
<keyword evidence="2" id="KW-0238">DNA-binding</keyword>
<dbReference type="Gene3D" id="1.10.10.60">
    <property type="entry name" value="Homeodomain-like"/>
    <property type="match status" value="1"/>
</dbReference>
<keyword evidence="1" id="KW-0805">Transcription regulation</keyword>
<name>A0A222FF34_9GAMM</name>
<dbReference type="Pfam" id="PF12625">
    <property type="entry name" value="Arabinose_bd"/>
    <property type="match status" value="1"/>
</dbReference>
<evidence type="ECO:0000313" key="6">
    <source>
        <dbReference type="Proteomes" id="UP000202440"/>
    </source>
</evidence>
<dbReference type="InterPro" id="IPR018060">
    <property type="entry name" value="HTH_AraC"/>
</dbReference>